<protein>
    <submittedName>
        <fullName evidence="1">Uncharacterized protein</fullName>
    </submittedName>
</protein>
<name>A0A2P2NG85_RHIMU</name>
<dbReference type="AlphaFoldDB" id="A0A2P2NG85"/>
<evidence type="ECO:0000313" key="1">
    <source>
        <dbReference type="EMBL" id="MBX41501.1"/>
    </source>
</evidence>
<sequence>MPRYTQVLETLITIHNLQKICKDILRTRCIYPFIFTIIKTLQLSTTDPFKVTALV</sequence>
<dbReference type="EMBL" id="GGEC01061017">
    <property type="protein sequence ID" value="MBX41501.1"/>
    <property type="molecule type" value="Transcribed_RNA"/>
</dbReference>
<accession>A0A2P2NG85</accession>
<organism evidence="1">
    <name type="scientific">Rhizophora mucronata</name>
    <name type="common">Asiatic mangrove</name>
    <dbReference type="NCBI Taxonomy" id="61149"/>
    <lineage>
        <taxon>Eukaryota</taxon>
        <taxon>Viridiplantae</taxon>
        <taxon>Streptophyta</taxon>
        <taxon>Embryophyta</taxon>
        <taxon>Tracheophyta</taxon>
        <taxon>Spermatophyta</taxon>
        <taxon>Magnoliopsida</taxon>
        <taxon>eudicotyledons</taxon>
        <taxon>Gunneridae</taxon>
        <taxon>Pentapetalae</taxon>
        <taxon>rosids</taxon>
        <taxon>fabids</taxon>
        <taxon>Malpighiales</taxon>
        <taxon>Rhizophoraceae</taxon>
        <taxon>Rhizophora</taxon>
    </lineage>
</organism>
<proteinExistence type="predicted"/>
<reference evidence="1" key="1">
    <citation type="submission" date="2018-02" db="EMBL/GenBank/DDBJ databases">
        <title>Rhizophora mucronata_Transcriptome.</title>
        <authorList>
            <person name="Meera S.P."/>
            <person name="Sreeshan A."/>
            <person name="Augustine A."/>
        </authorList>
    </citation>
    <scope>NUCLEOTIDE SEQUENCE</scope>
    <source>
        <tissue evidence="1">Leaf</tissue>
    </source>
</reference>